<protein>
    <submittedName>
        <fullName evidence="1">Uncharacterized protein</fullName>
    </submittedName>
</protein>
<accession>A0A6G5AF98</accession>
<proteinExistence type="predicted"/>
<sequence>MMHHICKLQLYILYTVHTRMHSLFESAFQDTWTQGYTADVTCWRDNMVFLVMLRVCNLHHCFEKQHSHTHATHLTTKLKRNATESQRIKLHLATACIANFTKKLCILRRLQSQPRHCFL</sequence>
<name>A0A6G5AF98_RHIMP</name>
<reference evidence="1" key="1">
    <citation type="submission" date="2020-03" db="EMBL/GenBank/DDBJ databases">
        <title>A transcriptome and proteome of the tick Rhipicephalus microplus shaped by the genetic composition of its hosts and developmental stage.</title>
        <authorList>
            <person name="Garcia G.R."/>
            <person name="Ribeiro J.M.C."/>
            <person name="Maruyama S.R."/>
            <person name="Gardinasse L.G."/>
            <person name="Nelson K."/>
            <person name="Ferreira B.R."/>
            <person name="Andrade T.G."/>
            <person name="Santos I.K.F.M."/>
        </authorList>
    </citation>
    <scope>NUCLEOTIDE SEQUENCE</scope>
    <source>
        <strain evidence="1">NSGR</strain>
        <tissue evidence="1">Salivary glands</tissue>
    </source>
</reference>
<dbReference type="AlphaFoldDB" id="A0A6G5AF98"/>
<dbReference type="EMBL" id="GIKN01007321">
    <property type="protein sequence ID" value="NIE49594.1"/>
    <property type="molecule type" value="Transcribed_RNA"/>
</dbReference>
<organism evidence="1">
    <name type="scientific">Rhipicephalus microplus</name>
    <name type="common">Cattle tick</name>
    <name type="synonym">Boophilus microplus</name>
    <dbReference type="NCBI Taxonomy" id="6941"/>
    <lineage>
        <taxon>Eukaryota</taxon>
        <taxon>Metazoa</taxon>
        <taxon>Ecdysozoa</taxon>
        <taxon>Arthropoda</taxon>
        <taxon>Chelicerata</taxon>
        <taxon>Arachnida</taxon>
        <taxon>Acari</taxon>
        <taxon>Parasitiformes</taxon>
        <taxon>Ixodida</taxon>
        <taxon>Ixodoidea</taxon>
        <taxon>Ixodidae</taxon>
        <taxon>Rhipicephalinae</taxon>
        <taxon>Rhipicephalus</taxon>
        <taxon>Boophilus</taxon>
    </lineage>
</organism>
<evidence type="ECO:0000313" key="1">
    <source>
        <dbReference type="EMBL" id="NIE49594.1"/>
    </source>
</evidence>